<accession>A0A7J7NNB8</accession>
<dbReference type="InterPro" id="IPR037176">
    <property type="entry name" value="Osmotin/thaumatin-like_sf"/>
</dbReference>
<proteinExistence type="predicted"/>
<organism evidence="1 2">
    <name type="scientific">Kingdonia uniflora</name>
    <dbReference type="NCBI Taxonomy" id="39325"/>
    <lineage>
        <taxon>Eukaryota</taxon>
        <taxon>Viridiplantae</taxon>
        <taxon>Streptophyta</taxon>
        <taxon>Embryophyta</taxon>
        <taxon>Tracheophyta</taxon>
        <taxon>Spermatophyta</taxon>
        <taxon>Magnoliopsida</taxon>
        <taxon>Ranunculales</taxon>
        <taxon>Circaeasteraceae</taxon>
        <taxon>Kingdonia</taxon>
    </lineage>
</organism>
<evidence type="ECO:0000313" key="2">
    <source>
        <dbReference type="Proteomes" id="UP000541444"/>
    </source>
</evidence>
<name>A0A7J7NNB8_9MAGN</name>
<dbReference type="SMART" id="SM00205">
    <property type="entry name" value="THN"/>
    <property type="match status" value="1"/>
</dbReference>
<reference evidence="1 2" key="1">
    <citation type="journal article" date="2020" name="IScience">
        <title>Genome Sequencing of the Endangered Kingdonia uniflora (Circaeasteraceae, Ranunculales) Reveals Potential Mechanisms of Evolutionary Specialization.</title>
        <authorList>
            <person name="Sun Y."/>
            <person name="Deng T."/>
            <person name="Zhang A."/>
            <person name="Moore M.J."/>
            <person name="Landis J.B."/>
            <person name="Lin N."/>
            <person name="Zhang H."/>
            <person name="Zhang X."/>
            <person name="Huang J."/>
            <person name="Zhang X."/>
            <person name="Sun H."/>
            <person name="Wang H."/>
        </authorList>
    </citation>
    <scope>NUCLEOTIDE SEQUENCE [LARGE SCALE GENOMIC DNA]</scope>
    <source>
        <strain evidence="1">TB1705</strain>
        <tissue evidence="1">Leaf</tissue>
    </source>
</reference>
<keyword evidence="2" id="KW-1185">Reference proteome</keyword>
<protein>
    <recommendedName>
        <fullName evidence="3">Thaumatin-like protein</fullName>
    </recommendedName>
</protein>
<dbReference type="PANTHER" id="PTHR31048">
    <property type="entry name" value="OS03G0233200 PROTEIN"/>
    <property type="match status" value="1"/>
</dbReference>
<evidence type="ECO:0000313" key="1">
    <source>
        <dbReference type="EMBL" id="KAF6168520.1"/>
    </source>
</evidence>
<dbReference type="OrthoDB" id="430315at2759"/>
<dbReference type="PROSITE" id="PS51367">
    <property type="entry name" value="THAUMATIN_2"/>
    <property type="match status" value="1"/>
</dbReference>
<dbReference type="EMBL" id="JACGCM010000694">
    <property type="protein sequence ID" value="KAF6168520.1"/>
    <property type="molecule type" value="Genomic_DNA"/>
</dbReference>
<dbReference type="Gene3D" id="2.60.110.10">
    <property type="entry name" value="Thaumatin"/>
    <property type="match status" value="1"/>
</dbReference>
<comment type="caution">
    <text evidence="1">The sequence shown here is derived from an EMBL/GenBank/DDBJ whole genome shotgun (WGS) entry which is preliminary data.</text>
</comment>
<evidence type="ECO:0008006" key="3">
    <source>
        <dbReference type="Google" id="ProtNLM"/>
    </source>
</evidence>
<dbReference type="Pfam" id="PF00314">
    <property type="entry name" value="Thaumatin"/>
    <property type="match status" value="1"/>
</dbReference>
<dbReference type="Proteomes" id="UP000541444">
    <property type="component" value="Unassembled WGS sequence"/>
</dbReference>
<sequence>MRHWGLRLGPNEMQWYPRGNPHVSFAEFTLGGFVGNDFYDVSLADGFNLPVFIAPHSLLGCNSTSCPADINSLCLAELSVKGPDASTVSLLALG</sequence>
<gene>
    <name evidence="1" type="ORF">GIB67_015067</name>
</gene>
<dbReference type="SUPFAM" id="SSF49870">
    <property type="entry name" value="Osmotin, thaumatin-like protein"/>
    <property type="match status" value="1"/>
</dbReference>
<dbReference type="AlphaFoldDB" id="A0A7J7NNB8"/>
<dbReference type="InterPro" id="IPR001938">
    <property type="entry name" value="Thaumatin"/>
</dbReference>